<keyword evidence="1" id="KW-0472">Membrane</keyword>
<proteinExistence type="predicted"/>
<feature type="transmembrane region" description="Helical" evidence="1">
    <location>
        <begin position="133"/>
        <end position="155"/>
    </location>
</feature>
<keyword evidence="1" id="KW-1133">Transmembrane helix</keyword>
<organism evidence="2 3">
    <name type="scientific">Cytospora mali</name>
    <name type="common">Apple Valsa canker fungus</name>
    <name type="synonym">Valsa mali</name>
    <dbReference type="NCBI Taxonomy" id="578113"/>
    <lineage>
        <taxon>Eukaryota</taxon>
        <taxon>Fungi</taxon>
        <taxon>Dikarya</taxon>
        <taxon>Ascomycota</taxon>
        <taxon>Pezizomycotina</taxon>
        <taxon>Sordariomycetes</taxon>
        <taxon>Sordariomycetidae</taxon>
        <taxon>Diaporthales</taxon>
        <taxon>Cytosporaceae</taxon>
        <taxon>Cytospora</taxon>
    </lineage>
</organism>
<reference evidence="2" key="1">
    <citation type="submission" date="2014-12" db="EMBL/GenBank/DDBJ databases">
        <title>Genome Sequence of Valsa Canker Pathogens Uncovers a Specific Adaption of Colonization on Woody Bark.</title>
        <authorList>
            <person name="Yin Z."/>
            <person name="Liu H."/>
            <person name="Gao X."/>
            <person name="Li Z."/>
            <person name="Song N."/>
            <person name="Ke X."/>
            <person name="Dai Q."/>
            <person name="Wu Y."/>
            <person name="Sun Y."/>
            <person name="Xu J.-R."/>
            <person name="Kang Z.K."/>
            <person name="Wang L."/>
            <person name="Huang L."/>
        </authorList>
    </citation>
    <scope>NUCLEOTIDE SEQUENCE [LARGE SCALE GENOMIC DNA]</scope>
    <source>
        <strain evidence="2">03-8</strain>
    </source>
</reference>
<evidence type="ECO:0000313" key="3">
    <source>
        <dbReference type="Proteomes" id="UP000078559"/>
    </source>
</evidence>
<feature type="transmembrane region" description="Helical" evidence="1">
    <location>
        <begin position="103"/>
        <end position="121"/>
    </location>
</feature>
<evidence type="ECO:0000256" key="1">
    <source>
        <dbReference type="SAM" id="Phobius"/>
    </source>
</evidence>
<evidence type="ECO:0000313" key="2">
    <source>
        <dbReference type="EMBL" id="KUI66534.1"/>
    </source>
</evidence>
<protein>
    <submittedName>
        <fullName evidence="2">Uncharacterized protein</fullName>
    </submittedName>
</protein>
<gene>
    <name evidence="2" type="ORF">VM1G_01832</name>
</gene>
<sequence length="200" mass="21669">MDSSPIVRFPSFARTGCGPFQLFLEMLENCVRTRDSSCRPLSGCPLRASPGAVELIPAVVCSVVTTWYTVDSERTAYTASHASAEGVFEGSHVDSLRIHPSPGIMFMGCLILGCSVSCFLYRHHHDDQYQPLVFTVIIAGSVVLGHLVGATLNMIMLGFVPWAACIAMVLSAYGHALLRWLRARSLPAGKSPDEKAIILT</sequence>
<dbReference type="OrthoDB" id="4768569at2759"/>
<keyword evidence="1" id="KW-0812">Transmembrane</keyword>
<feature type="transmembrane region" description="Helical" evidence="1">
    <location>
        <begin position="161"/>
        <end position="181"/>
    </location>
</feature>
<dbReference type="AlphaFoldDB" id="A0A194VQR4"/>
<accession>A0A194VQR4</accession>
<keyword evidence="3" id="KW-1185">Reference proteome</keyword>
<dbReference type="EMBL" id="CM003099">
    <property type="protein sequence ID" value="KUI66534.1"/>
    <property type="molecule type" value="Genomic_DNA"/>
</dbReference>
<name>A0A194VQR4_CYTMA</name>
<dbReference type="Proteomes" id="UP000078559">
    <property type="component" value="Chromosome 2"/>
</dbReference>